<reference evidence="1 2" key="1">
    <citation type="submission" date="2023-01" db="EMBL/GenBank/DDBJ databases">
        <title>Genomes from the Australian National Cyanobacteria Reference Collection.</title>
        <authorList>
            <person name="Willis A."/>
            <person name="Lee E.M.F."/>
        </authorList>
    </citation>
    <scope>NUCLEOTIDE SEQUENCE [LARGE SCALE GENOMIC DNA]</scope>
    <source>
        <strain evidence="1 2">CS-537/01</strain>
    </source>
</reference>
<comment type="caution">
    <text evidence="1">The sequence shown here is derived from an EMBL/GenBank/DDBJ whole genome shotgun (WGS) entry which is preliminary data.</text>
</comment>
<name>A0ABT5AA23_9CYAN</name>
<evidence type="ECO:0000313" key="1">
    <source>
        <dbReference type="EMBL" id="MDB9488278.1"/>
    </source>
</evidence>
<proteinExistence type="predicted"/>
<accession>A0ABT5AA23</accession>
<gene>
    <name evidence="1" type="ORF">PN492_17280</name>
</gene>
<evidence type="ECO:0000313" key="2">
    <source>
        <dbReference type="Proteomes" id="UP001212123"/>
    </source>
</evidence>
<dbReference type="EMBL" id="JAQMTU010000109">
    <property type="protein sequence ID" value="MDB9488278.1"/>
    <property type="molecule type" value="Genomic_DNA"/>
</dbReference>
<sequence>MEQWQKDLIDMIETVADEVEQLFLGMNDMVDAFFEFAEEITEEVQSTYVADVDNFLRLREQFLQDLAEPIMEIYWELEDIAEDVDPGFPYAVEATIEKNAACIGCSHYHGQVYGGNLLVCAMHPHGWDNQNCPDWEKEIE</sequence>
<keyword evidence="2" id="KW-1185">Reference proteome</keyword>
<dbReference type="Proteomes" id="UP001212123">
    <property type="component" value="Unassembled WGS sequence"/>
</dbReference>
<dbReference type="RefSeq" id="WP_271806049.1">
    <property type="nucleotide sequence ID" value="NZ_JAQMTU010000109.1"/>
</dbReference>
<protein>
    <submittedName>
        <fullName evidence="1">Uncharacterized protein</fullName>
    </submittedName>
</protein>
<organism evidence="1 2">
    <name type="scientific">Dolichospermum circinale CS-537/01</name>
    <dbReference type="NCBI Taxonomy" id="3021739"/>
    <lineage>
        <taxon>Bacteria</taxon>
        <taxon>Bacillati</taxon>
        <taxon>Cyanobacteriota</taxon>
        <taxon>Cyanophyceae</taxon>
        <taxon>Nostocales</taxon>
        <taxon>Aphanizomenonaceae</taxon>
        <taxon>Dolichospermum</taxon>
        <taxon>Dolichospermum circinale</taxon>
    </lineage>
</organism>